<name>A0A931I4C7_9HYPH</name>
<keyword evidence="8 12" id="KW-0808">Transferase</keyword>
<keyword evidence="6" id="KW-0441">Lipid A biosynthesis</keyword>
<evidence type="ECO:0000256" key="7">
    <source>
        <dbReference type="ARBA" id="ARBA00022676"/>
    </source>
</evidence>
<dbReference type="GO" id="GO:0016020">
    <property type="term" value="C:membrane"/>
    <property type="evidence" value="ECO:0007669"/>
    <property type="project" value="GOC"/>
</dbReference>
<evidence type="ECO:0000256" key="4">
    <source>
        <dbReference type="ARBA" id="ARBA00020902"/>
    </source>
</evidence>
<organism evidence="12 13">
    <name type="scientific">Methylobrevis albus</name>
    <dbReference type="NCBI Taxonomy" id="2793297"/>
    <lineage>
        <taxon>Bacteria</taxon>
        <taxon>Pseudomonadati</taxon>
        <taxon>Pseudomonadota</taxon>
        <taxon>Alphaproteobacteria</taxon>
        <taxon>Hyphomicrobiales</taxon>
        <taxon>Pleomorphomonadaceae</taxon>
        <taxon>Methylobrevis</taxon>
    </lineage>
</organism>
<evidence type="ECO:0000256" key="2">
    <source>
        <dbReference type="ARBA" id="ARBA00007868"/>
    </source>
</evidence>
<evidence type="ECO:0000256" key="10">
    <source>
        <dbReference type="ARBA" id="ARBA00048975"/>
    </source>
</evidence>
<dbReference type="PANTHER" id="PTHR30372:SF4">
    <property type="entry name" value="LIPID-A-DISACCHARIDE SYNTHASE, MITOCHONDRIAL-RELATED"/>
    <property type="match status" value="1"/>
</dbReference>
<dbReference type="PANTHER" id="PTHR30372">
    <property type="entry name" value="LIPID-A-DISACCHARIDE SYNTHASE"/>
    <property type="match status" value="1"/>
</dbReference>
<protein>
    <recommendedName>
        <fullName evidence="4 11">Lipid-A-disaccharide synthase</fullName>
        <ecNumber evidence="3 11">2.4.1.182</ecNumber>
    </recommendedName>
</protein>
<keyword evidence="7 12" id="KW-0328">Glycosyltransferase</keyword>
<keyword evidence="9" id="KW-0443">Lipid metabolism</keyword>
<accession>A0A931I4C7</accession>
<evidence type="ECO:0000256" key="9">
    <source>
        <dbReference type="ARBA" id="ARBA00023098"/>
    </source>
</evidence>
<evidence type="ECO:0000256" key="5">
    <source>
        <dbReference type="ARBA" id="ARBA00022516"/>
    </source>
</evidence>
<comment type="caution">
    <text evidence="12">The sequence shown here is derived from an EMBL/GenBank/DDBJ whole genome shotgun (WGS) entry which is preliminary data.</text>
</comment>
<evidence type="ECO:0000256" key="1">
    <source>
        <dbReference type="ARBA" id="ARBA00002056"/>
    </source>
</evidence>
<keyword evidence="5" id="KW-0444">Lipid biosynthesis</keyword>
<dbReference type="GO" id="GO:0005543">
    <property type="term" value="F:phospholipid binding"/>
    <property type="evidence" value="ECO:0007669"/>
    <property type="project" value="TreeGrafter"/>
</dbReference>
<dbReference type="NCBIfam" id="TIGR00215">
    <property type="entry name" value="lpxB"/>
    <property type="match status" value="1"/>
</dbReference>
<evidence type="ECO:0000313" key="13">
    <source>
        <dbReference type="Proteomes" id="UP000631694"/>
    </source>
</evidence>
<evidence type="ECO:0000256" key="3">
    <source>
        <dbReference type="ARBA" id="ARBA00012687"/>
    </source>
</evidence>
<dbReference type="EC" id="2.4.1.182" evidence="3 11"/>
<dbReference type="InterPro" id="IPR003835">
    <property type="entry name" value="Glyco_trans_19"/>
</dbReference>
<dbReference type="EMBL" id="JADZLT010000056">
    <property type="protein sequence ID" value="MBH0239667.1"/>
    <property type="molecule type" value="Genomic_DNA"/>
</dbReference>
<reference evidence="12" key="1">
    <citation type="submission" date="2020-12" db="EMBL/GenBank/DDBJ databases">
        <title>Methylobrevis albus sp. nov., isolated from fresh water lack sediment.</title>
        <authorList>
            <person name="Zou Q."/>
        </authorList>
    </citation>
    <scope>NUCLEOTIDE SEQUENCE</scope>
    <source>
        <strain evidence="12">L22</strain>
    </source>
</reference>
<dbReference type="RefSeq" id="WP_197312754.1">
    <property type="nucleotide sequence ID" value="NZ_JADZLT010000056.1"/>
</dbReference>
<comment type="function">
    <text evidence="1">Condensation of UDP-2,3-diacylglucosamine and 2,3-diacylglucosamine-1-phosphate to form lipid A disaccharide, a precursor of lipid A, a phosphorylated glycolipid that anchors the lipopolysaccharide to the outer membrane of the cell.</text>
</comment>
<evidence type="ECO:0000256" key="11">
    <source>
        <dbReference type="NCBIfam" id="TIGR00215"/>
    </source>
</evidence>
<dbReference type="Proteomes" id="UP000631694">
    <property type="component" value="Unassembled WGS sequence"/>
</dbReference>
<dbReference type="GO" id="GO:0008915">
    <property type="term" value="F:lipid-A-disaccharide synthase activity"/>
    <property type="evidence" value="ECO:0007669"/>
    <property type="project" value="UniProtKB-UniRule"/>
</dbReference>
<keyword evidence="13" id="KW-1185">Reference proteome</keyword>
<proteinExistence type="inferred from homology"/>
<dbReference type="Pfam" id="PF02684">
    <property type="entry name" value="LpxB"/>
    <property type="match status" value="1"/>
</dbReference>
<comment type="similarity">
    <text evidence="2">Belongs to the LpxB family.</text>
</comment>
<gene>
    <name evidence="12" type="primary">lpxB</name>
    <name evidence="12" type="ORF">I5731_17745</name>
</gene>
<dbReference type="GO" id="GO:0009245">
    <property type="term" value="P:lipid A biosynthetic process"/>
    <property type="evidence" value="ECO:0007669"/>
    <property type="project" value="UniProtKB-UniRule"/>
</dbReference>
<evidence type="ECO:0000256" key="6">
    <source>
        <dbReference type="ARBA" id="ARBA00022556"/>
    </source>
</evidence>
<evidence type="ECO:0000313" key="12">
    <source>
        <dbReference type="EMBL" id="MBH0239667.1"/>
    </source>
</evidence>
<dbReference type="SUPFAM" id="SSF53756">
    <property type="entry name" value="UDP-Glycosyltransferase/glycogen phosphorylase"/>
    <property type="match status" value="1"/>
</dbReference>
<sequence>MNRPLKLFVVVGEESGDQLGAGLVDGLRGRIGDGLTVTGLAGTRLTARGVVSLFPLEEIAVMGLSAVLARLPSIVRRVHETVDAVLAEKPDVLVIIDSPDFTHAVAKRVRRRDPSIPIVGYVSPSVWAWRPGRAERMARYVDHLLAILPFEPEVHARLGGPACTYVGHPLAERPELKAAAARGPADPARTPTLLVLPGSRRSEISRLLEPFGATLAKLAADGVRFEAVLPAVPHLEAEIRAATADWAVQPEIVSGEAAKFAAFARADAALAASGTVTLELGLAGVPMVVAYRLDWFFRRLKDLTTVFPSIAKAKSMVLANIILGTNVVPEFLDDDVNPDTLAPLLADLLDPATGAAAAQRTAFADLRTRMALPGDRQPSDIAAEVVLRIAARRGQGLAVAGEIPPRTG</sequence>
<evidence type="ECO:0000256" key="8">
    <source>
        <dbReference type="ARBA" id="ARBA00022679"/>
    </source>
</evidence>
<dbReference type="AlphaFoldDB" id="A0A931I4C7"/>
<comment type="catalytic activity">
    <reaction evidence="10">
        <text>a lipid X + a UDP-2-N,3-O-bis[(3R)-3-hydroxyacyl]-alpha-D-glucosamine = a lipid A disaccharide + UDP + H(+)</text>
        <dbReference type="Rhea" id="RHEA:67828"/>
        <dbReference type="ChEBI" id="CHEBI:15378"/>
        <dbReference type="ChEBI" id="CHEBI:58223"/>
        <dbReference type="ChEBI" id="CHEBI:137748"/>
        <dbReference type="ChEBI" id="CHEBI:176338"/>
        <dbReference type="ChEBI" id="CHEBI:176343"/>
        <dbReference type="EC" id="2.4.1.182"/>
    </reaction>
</comment>